<gene>
    <name evidence="1" type="ORF">V1477_016272</name>
</gene>
<dbReference type="AlphaFoldDB" id="A0ABD2BCK0"/>
<protein>
    <submittedName>
        <fullName evidence="1">Uncharacterized protein</fullName>
    </submittedName>
</protein>
<dbReference type="EMBL" id="JAYRBN010000091">
    <property type="protein sequence ID" value="KAL2730461.1"/>
    <property type="molecule type" value="Genomic_DNA"/>
</dbReference>
<reference evidence="1 2" key="1">
    <citation type="journal article" date="2024" name="Ann. Entomol. Soc. Am.">
        <title>Genomic analyses of the southern and eastern yellowjacket wasps (Hymenoptera: Vespidae) reveal evolutionary signatures of social life.</title>
        <authorList>
            <person name="Catto M.A."/>
            <person name="Caine P.B."/>
            <person name="Orr S.E."/>
            <person name="Hunt B.G."/>
            <person name="Goodisman M.A.D."/>
        </authorList>
    </citation>
    <scope>NUCLEOTIDE SEQUENCE [LARGE SCALE GENOMIC DNA]</scope>
    <source>
        <strain evidence="1">232</strain>
        <tissue evidence="1">Head and thorax</tissue>
    </source>
</reference>
<name>A0ABD2BCK0_VESMC</name>
<evidence type="ECO:0000313" key="1">
    <source>
        <dbReference type="EMBL" id="KAL2730461.1"/>
    </source>
</evidence>
<evidence type="ECO:0000313" key="2">
    <source>
        <dbReference type="Proteomes" id="UP001607303"/>
    </source>
</evidence>
<comment type="caution">
    <text evidence="1">The sequence shown here is derived from an EMBL/GenBank/DDBJ whole genome shotgun (WGS) entry which is preliminary data.</text>
</comment>
<keyword evidence="2" id="KW-1185">Reference proteome</keyword>
<organism evidence="1 2">
    <name type="scientific">Vespula maculifrons</name>
    <name type="common">Eastern yellow jacket</name>
    <name type="synonym">Wasp</name>
    <dbReference type="NCBI Taxonomy" id="7453"/>
    <lineage>
        <taxon>Eukaryota</taxon>
        <taxon>Metazoa</taxon>
        <taxon>Ecdysozoa</taxon>
        <taxon>Arthropoda</taxon>
        <taxon>Hexapoda</taxon>
        <taxon>Insecta</taxon>
        <taxon>Pterygota</taxon>
        <taxon>Neoptera</taxon>
        <taxon>Endopterygota</taxon>
        <taxon>Hymenoptera</taxon>
        <taxon>Apocrita</taxon>
        <taxon>Aculeata</taxon>
        <taxon>Vespoidea</taxon>
        <taxon>Vespidae</taxon>
        <taxon>Vespinae</taxon>
        <taxon>Vespula</taxon>
    </lineage>
</organism>
<sequence length="105" mass="11929">MRYEVFDVSILQYTIAKGTTSILNEAASFTLFQTVILQTALVSIGLEEEEEEEEEEVKKVTNPILFHFARFLSVQVQGCTVRYERAECVLKVTECANTMITLVET</sequence>
<dbReference type="Proteomes" id="UP001607303">
    <property type="component" value="Unassembled WGS sequence"/>
</dbReference>
<proteinExistence type="predicted"/>
<accession>A0ABD2BCK0</accession>